<dbReference type="RefSeq" id="WP_220142064.1">
    <property type="nucleotide sequence ID" value="NZ_JAHXZI010000001.1"/>
</dbReference>
<protein>
    <submittedName>
        <fullName evidence="1">Uncharacterized protein</fullName>
    </submittedName>
</protein>
<evidence type="ECO:0000313" key="2">
    <source>
        <dbReference type="Proteomes" id="UP001519863"/>
    </source>
</evidence>
<comment type="caution">
    <text evidence="1">The sequence shown here is derived from an EMBL/GenBank/DDBJ whole genome shotgun (WGS) entry which is preliminary data.</text>
</comment>
<organism evidence="1 2">
    <name type="scientific">Actinoplanes hulinensis</name>
    <dbReference type="NCBI Taxonomy" id="1144547"/>
    <lineage>
        <taxon>Bacteria</taxon>
        <taxon>Bacillati</taxon>
        <taxon>Actinomycetota</taxon>
        <taxon>Actinomycetes</taxon>
        <taxon>Micromonosporales</taxon>
        <taxon>Micromonosporaceae</taxon>
        <taxon>Actinoplanes</taxon>
    </lineage>
</organism>
<gene>
    <name evidence="1" type="ORF">KZ829_01480</name>
</gene>
<evidence type="ECO:0000313" key="1">
    <source>
        <dbReference type="EMBL" id="MBW6432413.1"/>
    </source>
</evidence>
<reference evidence="1 2" key="1">
    <citation type="journal article" date="2013" name="Antonie Van Leeuwenhoek">
        <title>Actinoplanes hulinensis sp. nov., a novel actinomycete isolated from soybean root (Glycine max (L.) Merr).</title>
        <authorList>
            <person name="Shen Y."/>
            <person name="Liu C."/>
            <person name="Wang X."/>
            <person name="Zhao J."/>
            <person name="Jia F."/>
            <person name="Zhang Y."/>
            <person name="Wang L."/>
            <person name="Yang D."/>
            <person name="Xiang W."/>
        </authorList>
    </citation>
    <scope>NUCLEOTIDE SEQUENCE [LARGE SCALE GENOMIC DNA]</scope>
    <source>
        <strain evidence="1 2">NEAU-M9</strain>
    </source>
</reference>
<proteinExistence type="predicted"/>
<sequence>MPGEPVPLVADLPEPSPDLLLWPVRVTDQIEELILLPVEEGASLLHPAA</sequence>
<dbReference type="EMBL" id="JAHXZI010000001">
    <property type="protein sequence ID" value="MBW6432413.1"/>
    <property type="molecule type" value="Genomic_DNA"/>
</dbReference>
<name>A0ABS7AWF1_9ACTN</name>
<accession>A0ABS7AWF1</accession>
<dbReference type="Proteomes" id="UP001519863">
    <property type="component" value="Unassembled WGS sequence"/>
</dbReference>
<keyword evidence="2" id="KW-1185">Reference proteome</keyword>